<reference evidence="4 5" key="1">
    <citation type="submission" date="2019-01" db="EMBL/GenBank/DDBJ databases">
        <authorList>
            <person name="Brito A."/>
        </authorList>
    </citation>
    <scope>NUCLEOTIDE SEQUENCE [LARGE SCALE GENOMIC DNA]</scope>
    <source>
        <strain evidence="4">1</strain>
    </source>
</reference>
<sequence>MLFKQTQFKVILYSTLLGLSALLNACGNSQQLEQALSADPDLQSTTEETATDETTATQDRNSQPTDEKQQDIQLTKLPKGESATSGESLTKETEQAVANLPENLPFYPQATLEVIAPQSTKEKGVSEWRSRDRINTIVDYYQEKWQGSDWQVIQPFKPDSENNPTAIVSRDDLDFTILLAPPTQTEENSQEETQLTIIYQAAEPQTAATAETSEEKLAFNNDNLEESNSNTEINNSPEDTEEPNIVASEETNAQASNQSNSFADIAETPEQLRQYVQDLAALGVVSPKVKDTATNSRQFQPNETITRREYAKWLVRTNNKYYADSPGNKILLANKSTNAAFKDIGVNDPDFAEIQGLAEAGLIPSPLTSDSSSLLFQPDAPLTREDLITWKVPLDVRGALPNATVTAIQEAWGFQDASKIDPLAISALFADYQNSDRSNVKRIFGYTTLFQPKKAVTRAEAATSLWYFGYQGEGITAKEALTLAE</sequence>
<name>A0A563W577_9CYAN</name>
<dbReference type="RefSeq" id="WP_144868340.1">
    <property type="nucleotide sequence ID" value="NZ_LR213849.1"/>
</dbReference>
<keyword evidence="2" id="KW-0732">Signal</keyword>
<dbReference type="AlphaFoldDB" id="A0A563W577"/>
<accession>A0A563W577</accession>
<dbReference type="Pfam" id="PF00395">
    <property type="entry name" value="SLH"/>
    <property type="match status" value="1"/>
</dbReference>
<dbReference type="PANTHER" id="PTHR33740:SF3">
    <property type="entry name" value="GPI-ANCHORED ADHESIN-LIKE PROTEIN"/>
    <property type="match status" value="1"/>
</dbReference>
<feature type="region of interest" description="Disordered" evidence="1">
    <location>
        <begin position="36"/>
        <end position="93"/>
    </location>
</feature>
<dbReference type="OrthoDB" id="452152at2"/>
<evidence type="ECO:0000259" key="3">
    <source>
        <dbReference type="PROSITE" id="PS51272"/>
    </source>
</evidence>
<keyword evidence="5" id="KW-1185">Reference proteome</keyword>
<feature type="domain" description="SLH" evidence="3">
    <location>
        <begin position="259"/>
        <end position="328"/>
    </location>
</feature>
<evidence type="ECO:0000313" key="5">
    <source>
        <dbReference type="Proteomes" id="UP000320055"/>
    </source>
</evidence>
<feature type="region of interest" description="Disordered" evidence="1">
    <location>
        <begin position="219"/>
        <end position="243"/>
    </location>
</feature>
<dbReference type="Proteomes" id="UP000320055">
    <property type="component" value="Unassembled WGS sequence"/>
</dbReference>
<dbReference type="PROSITE" id="PS51272">
    <property type="entry name" value="SLH"/>
    <property type="match status" value="2"/>
</dbReference>
<evidence type="ECO:0000313" key="4">
    <source>
        <dbReference type="EMBL" id="VEP18828.1"/>
    </source>
</evidence>
<dbReference type="PANTHER" id="PTHR33740">
    <property type="entry name" value="GPI-ANCHORED ADHESIN-LIKE PROTEIN"/>
    <property type="match status" value="1"/>
</dbReference>
<evidence type="ECO:0000256" key="1">
    <source>
        <dbReference type="SAM" id="MobiDB-lite"/>
    </source>
</evidence>
<feature type="domain" description="SLH" evidence="3">
    <location>
        <begin position="337"/>
        <end position="405"/>
    </location>
</feature>
<feature type="compositionally biased region" description="Low complexity" evidence="1">
    <location>
        <begin position="226"/>
        <end position="236"/>
    </location>
</feature>
<dbReference type="EMBL" id="CAACVJ010000701">
    <property type="protein sequence ID" value="VEP18828.1"/>
    <property type="molecule type" value="Genomic_DNA"/>
</dbReference>
<gene>
    <name evidence="4" type="ORF">H1P_920024</name>
</gene>
<proteinExistence type="predicted"/>
<dbReference type="InterPro" id="IPR001119">
    <property type="entry name" value="SLH_dom"/>
</dbReference>
<evidence type="ECO:0000256" key="2">
    <source>
        <dbReference type="SAM" id="SignalP"/>
    </source>
</evidence>
<feature type="chain" id="PRO_5021703768" evidence="2">
    <location>
        <begin position="26"/>
        <end position="485"/>
    </location>
</feature>
<organism evidence="4 5">
    <name type="scientific">Hyella patelloides LEGE 07179</name>
    <dbReference type="NCBI Taxonomy" id="945734"/>
    <lineage>
        <taxon>Bacteria</taxon>
        <taxon>Bacillati</taxon>
        <taxon>Cyanobacteriota</taxon>
        <taxon>Cyanophyceae</taxon>
        <taxon>Pleurocapsales</taxon>
        <taxon>Hyellaceae</taxon>
        <taxon>Hyella</taxon>
    </lineage>
</organism>
<feature type="signal peptide" evidence="2">
    <location>
        <begin position="1"/>
        <end position="25"/>
    </location>
</feature>
<protein>
    <submittedName>
        <fullName evidence="4">Putative S-layer protein</fullName>
    </submittedName>
</protein>
<feature type="compositionally biased region" description="Low complexity" evidence="1">
    <location>
        <begin position="45"/>
        <end position="57"/>
    </location>
</feature>